<dbReference type="GO" id="GO:0005765">
    <property type="term" value="C:lysosomal membrane"/>
    <property type="evidence" value="ECO:0007669"/>
    <property type="project" value="UniProtKB-SubCell"/>
</dbReference>
<dbReference type="GO" id="GO:0031902">
    <property type="term" value="C:late endosome membrane"/>
    <property type="evidence" value="ECO:0007669"/>
    <property type="project" value="UniProtKB-SubCell"/>
</dbReference>
<organism evidence="10 11">
    <name type="scientific">Petromyzon marinus</name>
    <name type="common">Sea lamprey</name>
    <dbReference type="NCBI Taxonomy" id="7757"/>
    <lineage>
        <taxon>Eukaryota</taxon>
        <taxon>Metazoa</taxon>
        <taxon>Chordata</taxon>
        <taxon>Craniata</taxon>
        <taxon>Vertebrata</taxon>
        <taxon>Cyclostomata</taxon>
        <taxon>Hyperoartia</taxon>
        <taxon>Petromyzontiformes</taxon>
        <taxon>Petromyzontidae</taxon>
        <taxon>Petromyzon</taxon>
    </lineage>
</organism>
<reference evidence="11" key="1">
    <citation type="submission" date="2025-08" db="UniProtKB">
        <authorList>
            <consortium name="RefSeq"/>
        </authorList>
    </citation>
    <scope>IDENTIFICATION</scope>
    <source>
        <tissue evidence="11">Sperm</tissue>
    </source>
</reference>
<feature type="domain" description="LITAF" evidence="9">
    <location>
        <begin position="38"/>
        <end position="121"/>
    </location>
</feature>
<dbReference type="SMART" id="SM00714">
    <property type="entry name" value="LITAF"/>
    <property type="match status" value="1"/>
</dbReference>
<feature type="transmembrane region" description="Helical" evidence="8">
    <location>
        <begin position="75"/>
        <end position="99"/>
    </location>
</feature>
<evidence type="ECO:0000256" key="4">
    <source>
        <dbReference type="ARBA" id="ARBA00005975"/>
    </source>
</evidence>
<dbReference type="GeneID" id="116956852"/>
<evidence type="ECO:0000259" key="9">
    <source>
        <dbReference type="PROSITE" id="PS51837"/>
    </source>
</evidence>
<comment type="similarity">
    <text evidence="4">Belongs to the CDIP1/LITAF family.</text>
</comment>
<proteinExistence type="inferred from homology"/>
<keyword evidence="5" id="KW-0479">Metal-binding</keyword>
<evidence type="ECO:0000256" key="1">
    <source>
        <dbReference type="ARBA" id="ARBA00004125"/>
    </source>
</evidence>
<dbReference type="PANTHER" id="PTHR23292:SF6">
    <property type="entry name" value="FI16602P1-RELATED"/>
    <property type="match status" value="1"/>
</dbReference>
<accession>A0AAJ7UDS0</accession>
<evidence type="ECO:0000313" key="10">
    <source>
        <dbReference type="Proteomes" id="UP001318040"/>
    </source>
</evidence>
<keyword evidence="6" id="KW-0862">Zinc</keyword>
<dbReference type="KEGG" id="pmrn:116956852"/>
<dbReference type="GO" id="GO:0008270">
    <property type="term" value="F:zinc ion binding"/>
    <property type="evidence" value="ECO:0007669"/>
    <property type="project" value="TreeGrafter"/>
</dbReference>
<sequence>MIENRPQSMQFGLIPDHNRAGGCPASYRSAQPHAHIHVAPAEEQPEGPSAAGPASTTCPACQHEVVTETVSSPGLLAWILVGIMCLLGLWLCCLIPLCLTPCHDIHHHCPSCKARISTIRRM</sequence>
<dbReference type="InterPro" id="IPR037519">
    <property type="entry name" value="LITAF_fam"/>
</dbReference>
<dbReference type="AlphaFoldDB" id="A0AAJ7UDS0"/>
<keyword evidence="7 8" id="KW-0472">Membrane</keyword>
<evidence type="ECO:0000256" key="3">
    <source>
        <dbReference type="ARBA" id="ARBA00004630"/>
    </source>
</evidence>
<protein>
    <submittedName>
        <fullName evidence="11">Lipopolysaccharide-induced tumor necrosis factor-alpha factor homolog isoform X1</fullName>
    </submittedName>
</protein>
<dbReference type="PANTHER" id="PTHR23292">
    <property type="entry name" value="LIPOPOLYSACCHARIDE-INDUCED TUMOR NECROSIS FACTOR-ALPHA FACTOR"/>
    <property type="match status" value="1"/>
</dbReference>
<dbReference type="Proteomes" id="UP001318040">
    <property type="component" value="Chromosome 3"/>
</dbReference>
<keyword evidence="8" id="KW-1133">Transmembrane helix</keyword>
<evidence type="ECO:0000256" key="6">
    <source>
        <dbReference type="ARBA" id="ARBA00022833"/>
    </source>
</evidence>
<name>A0AAJ7UDS0_PETMA</name>
<evidence type="ECO:0000256" key="2">
    <source>
        <dbReference type="ARBA" id="ARBA00004414"/>
    </source>
</evidence>
<gene>
    <name evidence="11" type="primary">LOC116956852</name>
</gene>
<dbReference type="PROSITE" id="PS51837">
    <property type="entry name" value="LITAF"/>
    <property type="match status" value="1"/>
</dbReference>
<keyword evidence="8" id="KW-0812">Transmembrane</keyword>
<dbReference type="RefSeq" id="XP_032834596.1">
    <property type="nucleotide sequence ID" value="XM_032978705.1"/>
</dbReference>
<comment type="subcellular location">
    <subcellularLocation>
        <location evidence="1">Endosome membrane</location>
        <topology evidence="1">Peripheral membrane protein</topology>
        <orientation evidence="1">Cytoplasmic side</orientation>
    </subcellularLocation>
    <subcellularLocation>
        <location evidence="2">Late endosome membrane</location>
    </subcellularLocation>
    <subcellularLocation>
        <location evidence="3">Lysosome membrane</location>
        <topology evidence="3">Peripheral membrane protein</topology>
        <orientation evidence="3">Cytoplasmic side</orientation>
    </subcellularLocation>
</comment>
<dbReference type="InterPro" id="IPR006629">
    <property type="entry name" value="LITAF"/>
</dbReference>
<evidence type="ECO:0000256" key="5">
    <source>
        <dbReference type="ARBA" id="ARBA00022723"/>
    </source>
</evidence>
<dbReference type="Pfam" id="PF10601">
    <property type="entry name" value="zf-LITAF-like"/>
    <property type="match status" value="1"/>
</dbReference>
<evidence type="ECO:0000256" key="8">
    <source>
        <dbReference type="SAM" id="Phobius"/>
    </source>
</evidence>
<keyword evidence="10" id="KW-1185">Reference proteome</keyword>
<evidence type="ECO:0000313" key="11">
    <source>
        <dbReference type="RefSeq" id="XP_032834596.1"/>
    </source>
</evidence>
<evidence type="ECO:0000256" key="7">
    <source>
        <dbReference type="ARBA" id="ARBA00023136"/>
    </source>
</evidence>